<evidence type="ECO:0000313" key="3">
    <source>
        <dbReference type="Proteomes" id="UP000237381"/>
    </source>
</evidence>
<protein>
    <submittedName>
        <fullName evidence="2">Uncharacterized protein</fullName>
    </submittedName>
</protein>
<reference evidence="2 3" key="1">
    <citation type="submission" date="2018-01" db="EMBL/GenBank/DDBJ databases">
        <title>Genomic Encyclopedia of Type Strains, Phase III (KMG-III): the genomes of soil and plant-associated and newly described type strains.</title>
        <authorList>
            <person name="Whitman W."/>
        </authorList>
    </citation>
    <scope>NUCLEOTIDE SEQUENCE [LARGE SCALE GENOMIC DNA]</scope>
    <source>
        <strain evidence="2 3">JCM 18070</strain>
    </source>
</reference>
<sequence>MLRSNRTLFDGGNFIVCAAPQSFDATQAPRAIASINQCTQKVAEPELYSSPMRFIRTLLVLLLCAMLPLSGLAASGLAGPCPMQTAIATSADTSMQAMPGCEGMKSPAAGHGKPGGTLCKMTAQCMSGSLYHPVSLPVLSRPAGRVSALRFHYAQACPARSPDGLWRPPRAL</sequence>
<name>A0A2S4M9U4_9BURK</name>
<comment type="caution">
    <text evidence="2">The sequence shown here is derived from an EMBL/GenBank/DDBJ whole genome shotgun (WGS) entry which is preliminary data.</text>
</comment>
<evidence type="ECO:0000313" key="2">
    <source>
        <dbReference type="EMBL" id="POR51533.1"/>
    </source>
</evidence>
<dbReference type="EMBL" id="PQGA01000006">
    <property type="protein sequence ID" value="POR51533.1"/>
    <property type="molecule type" value="Genomic_DNA"/>
</dbReference>
<proteinExistence type="predicted"/>
<accession>A0A2S4M9U4</accession>
<evidence type="ECO:0000256" key="1">
    <source>
        <dbReference type="SAM" id="Phobius"/>
    </source>
</evidence>
<feature type="transmembrane region" description="Helical" evidence="1">
    <location>
        <begin position="58"/>
        <end position="78"/>
    </location>
</feature>
<gene>
    <name evidence="2" type="ORF">B0G62_10667</name>
</gene>
<dbReference type="RefSeq" id="WP_322789234.1">
    <property type="nucleotide sequence ID" value="NZ_PVUA01000006.1"/>
</dbReference>
<keyword evidence="3" id="KW-1185">Reference proteome</keyword>
<dbReference type="Proteomes" id="UP000237381">
    <property type="component" value="Unassembled WGS sequence"/>
</dbReference>
<organism evidence="2 3">
    <name type="scientific">Paraburkholderia eburnea</name>
    <dbReference type="NCBI Taxonomy" id="1189126"/>
    <lineage>
        <taxon>Bacteria</taxon>
        <taxon>Pseudomonadati</taxon>
        <taxon>Pseudomonadota</taxon>
        <taxon>Betaproteobacteria</taxon>
        <taxon>Burkholderiales</taxon>
        <taxon>Burkholderiaceae</taxon>
        <taxon>Paraburkholderia</taxon>
    </lineage>
</organism>
<dbReference type="AlphaFoldDB" id="A0A2S4M9U4"/>
<keyword evidence="1" id="KW-0472">Membrane</keyword>
<keyword evidence="1" id="KW-1133">Transmembrane helix</keyword>
<keyword evidence="1" id="KW-0812">Transmembrane</keyword>